<name>A0ABU1I9D7_9BURK</name>
<feature type="region of interest" description="Disordered" evidence="1">
    <location>
        <begin position="1"/>
        <end position="30"/>
    </location>
</feature>
<gene>
    <name evidence="2" type="ORF">QE399_001510</name>
</gene>
<comment type="caution">
    <text evidence="2">The sequence shown here is derived from an EMBL/GenBank/DDBJ whole genome shotgun (WGS) entry which is preliminary data.</text>
</comment>
<accession>A0ABU1I9D7</accession>
<dbReference type="EMBL" id="JAVIZX010000001">
    <property type="protein sequence ID" value="MDR6213821.1"/>
    <property type="molecule type" value="Genomic_DNA"/>
</dbReference>
<proteinExistence type="predicted"/>
<dbReference type="Proteomes" id="UP001267710">
    <property type="component" value="Unassembled WGS sequence"/>
</dbReference>
<evidence type="ECO:0000313" key="2">
    <source>
        <dbReference type="EMBL" id="MDR6213821.1"/>
    </source>
</evidence>
<keyword evidence="3" id="KW-1185">Reference proteome</keyword>
<reference evidence="2 3" key="1">
    <citation type="submission" date="2023-08" db="EMBL/GenBank/DDBJ databases">
        <title>Functional and genomic diversity of the sorghum phyllosphere microbiome.</title>
        <authorList>
            <person name="Shade A."/>
        </authorList>
    </citation>
    <scope>NUCLEOTIDE SEQUENCE [LARGE SCALE GENOMIC DNA]</scope>
    <source>
        <strain evidence="2 3">SORGH_AS_0335</strain>
    </source>
</reference>
<organism evidence="2 3">
    <name type="scientific">Paracidovorax wautersii</name>
    <dbReference type="NCBI Taxonomy" id="1177982"/>
    <lineage>
        <taxon>Bacteria</taxon>
        <taxon>Pseudomonadati</taxon>
        <taxon>Pseudomonadota</taxon>
        <taxon>Betaproteobacteria</taxon>
        <taxon>Burkholderiales</taxon>
        <taxon>Comamonadaceae</taxon>
        <taxon>Paracidovorax</taxon>
    </lineage>
</organism>
<sequence length="40" mass="4313">MRSPSTLPESAARPGMSPAQPPLRRSVDRQPLIVTLANTL</sequence>
<evidence type="ECO:0000256" key="1">
    <source>
        <dbReference type="SAM" id="MobiDB-lite"/>
    </source>
</evidence>
<protein>
    <submittedName>
        <fullName evidence="2">Uncharacterized protein</fullName>
    </submittedName>
</protein>
<evidence type="ECO:0000313" key="3">
    <source>
        <dbReference type="Proteomes" id="UP001267710"/>
    </source>
</evidence>
<dbReference type="RefSeq" id="WP_309827656.1">
    <property type="nucleotide sequence ID" value="NZ_JAVIZX010000001.1"/>
</dbReference>